<gene>
    <name evidence="1" type="ORF">JFP838_06650</name>
</gene>
<evidence type="ECO:0000313" key="2">
    <source>
        <dbReference type="Proteomes" id="UP000070260"/>
    </source>
</evidence>
<organism evidence="1 2">
    <name type="scientific">Clostridium perfringens</name>
    <dbReference type="NCBI Taxonomy" id="1502"/>
    <lineage>
        <taxon>Bacteria</taxon>
        <taxon>Bacillati</taxon>
        <taxon>Bacillota</taxon>
        <taxon>Clostridia</taxon>
        <taxon>Eubacteriales</taxon>
        <taxon>Clostridiaceae</taxon>
        <taxon>Clostridium</taxon>
    </lineage>
</organism>
<name>A0A127EHL7_CLOPF</name>
<dbReference type="AlphaFoldDB" id="A0A127EHL7"/>
<reference evidence="1 2" key="1">
    <citation type="journal article" date="2016" name="PLoS ONE">
        <title>Plasmid Characterization and Chromosome Analysis of Two netF+ Clostridium perfringens Isolates Associated with Foal and Canine Necrotizing Enteritis.</title>
        <authorList>
            <person name="Mehdizadeh Gohari I."/>
            <person name="Kropinski A.M."/>
            <person name="Weese S.J."/>
            <person name="Parreira V.R."/>
            <person name="Whitehead A.E."/>
            <person name="Boerlin P."/>
            <person name="Prescott J.F."/>
        </authorList>
    </citation>
    <scope>NUCLEOTIDE SEQUENCE [LARGE SCALE GENOMIC DNA]</scope>
    <source>
        <strain evidence="1 2">JP838</strain>
    </source>
</reference>
<protein>
    <submittedName>
        <fullName evidence="1">Uncharacterized protein</fullName>
    </submittedName>
</protein>
<proteinExistence type="predicted"/>
<sequence length="82" mass="9490">MYIEIAKRNYTEECSICGCELYPKTRFIVATNGEKEIKMCLLCARETASKISRRGGKNDLSWKIISLLQEIKELNKNDNDKE</sequence>
<evidence type="ECO:0000313" key="1">
    <source>
        <dbReference type="EMBL" id="AMN35445.1"/>
    </source>
</evidence>
<dbReference type="RefSeq" id="WP_061427547.1">
    <property type="nucleotide sequence ID" value="NZ_CATNZO010000001.1"/>
</dbReference>
<dbReference type="Proteomes" id="UP000070260">
    <property type="component" value="Chromosome"/>
</dbReference>
<dbReference type="EMBL" id="CP010994">
    <property type="protein sequence ID" value="AMN35445.1"/>
    <property type="molecule type" value="Genomic_DNA"/>
</dbReference>
<dbReference type="PATRIC" id="fig|1502.177.peg.1352"/>
<accession>A0A127EHL7</accession>